<accession>F4PNT2</accession>
<dbReference type="InterPro" id="IPR027417">
    <property type="entry name" value="P-loop_NTPase"/>
</dbReference>
<dbReference type="Proteomes" id="UP000007797">
    <property type="component" value="Unassembled WGS sequence"/>
</dbReference>
<dbReference type="KEGG" id="dfa:DFA_05265"/>
<dbReference type="GO" id="GO:0032154">
    <property type="term" value="C:cleavage furrow"/>
    <property type="evidence" value="ECO:0007669"/>
    <property type="project" value="EnsemblProtists"/>
</dbReference>
<protein>
    <recommendedName>
        <fullName evidence="4">Dynamin-type G domain-containing protein</fullName>
    </recommendedName>
</protein>
<dbReference type="AlphaFoldDB" id="F4PNT2"/>
<evidence type="ECO:0000313" key="3">
    <source>
        <dbReference type="Proteomes" id="UP000007797"/>
    </source>
</evidence>
<dbReference type="GO" id="GO:0005884">
    <property type="term" value="C:actin filament"/>
    <property type="evidence" value="ECO:0007669"/>
    <property type="project" value="EnsemblProtists"/>
</dbReference>
<sequence>MDRQSASKTTLSTSIPYPLNFDNQKFGEMYKAYNKIMILARDLNTQIDVPEFVFVGKDGHGKSSLIESFVGFPLGDVGANLRPLVIHMVNNPQNERPVVTIKRDRFLKGFEVDKVIDLAELPKELSRRNRLRAFRKTSDEQLAKLKGQLDAMTAGRLRVVASNYVMEFLQSIEKLIVGTLEGNPSLNGQTLAEEKQQEETGEWHDHNHRPIHFDAKTWNVPFHESKVYGGQQFERLLAEFKSVCERVELGELADDEVAVALGSNKPTNVSILAWAASDIAQKKSCQLLEPLVNQLFVRAVYILRRLVDVVDRMIENKRRLQIRRATSSPQFESSPLTLQSLRTLPSNLPGSSQVGSGHMGHHHQSSSSSSSTNLINTDDHPYFIHSIREMYFRFIDHVAQQCKSKCFDEFYSTRLIYWDHQQSDNNSTNSNKQSLPSSPSLNSLSSTSSNHSTLSQFEDVKLENIFKMMAPSSPSLQGRKANVVTSDETNKIVSKLANKMFRDTRSRIIKNVMLKCYNFFLIPMQSELWGEVQGKITILSDQMLEELFETSVTKDRLKEDERHLNLVSYQFAQQEDHFLLAANTFAHPIYN</sequence>
<evidence type="ECO:0008006" key="4">
    <source>
        <dbReference type="Google" id="ProtNLM"/>
    </source>
</evidence>
<dbReference type="Gene3D" id="3.40.50.300">
    <property type="entry name" value="P-loop containing nucleotide triphosphate hydrolases"/>
    <property type="match status" value="1"/>
</dbReference>
<feature type="region of interest" description="Disordered" evidence="1">
    <location>
        <begin position="347"/>
        <end position="373"/>
    </location>
</feature>
<reference evidence="3" key="1">
    <citation type="journal article" date="2011" name="Genome Res.">
        <title>Phylogeny-wide analysis of social amoeba genomes highlights ancient origins for complex intercellular communication.</title>
        <authorList>
            <person name="Heidel A.J."/>
            <person name="Lawal H.M."/>
            <person name="Felder M."/>
            <person name="Schilde C."/>
            <person name="Helps N.R."/>
            <person name="Tunggal B."/>
            <person name="Rivero F."/>
            <person name="John U."/>
            <person name="Schleicher M."/>
            <person name="Eichinger L."/>
            <person name="Platzer M."/>
            <person name="Noegel A.A."/>
            <person name="Schaap P."/>
            <person name="Gloeckner G."/>
        </authorList>
    </citation>
    <scope>NUCLEOTIDE SEQUENCE [LARGE SCALE GENOMIC DNA]</scope>
    <source>
        <strain evidence="3">SH3</strain>
    </source>
</reference>
<organism evidence="2 3">
    <name type="scientific">Cavenderia fasciculata</name>
    <name type="common">Slime mold</name>
    <name type="synonym">Dictyostelium fasciculatum</name>
    <dbReference type="NCBI Taxonomy" id="261658"/>
    <lineage>
        <taxon>Eukaryota</taxon>
        <taxon>Amoebozoa</taxon>
        <taxon>Evosea</taxon>
        <taxon>Eumycetozoa</taxon>
        <taxon>Dictyostelia</taxon>
        <taxon>Acytosteliales</taxon>
        <taxon>Cavenderiaceae</taxon>
        <taxon>Cavenderia</taxon>
    </lineage>
</organism>
<dbReference type="GO" id="GO:0061952">
    <property type="term" value="P:midbody abscission"/>
    <property type="evidence" value="ECO:0007669"/>
    <property type="project" value="EnsemblProtists"/>
</dbReference>
<feature type="region of interest" description="Disordered" evidence="1">
    <location>
        <begin position="424"/>
        <end position="450"/>
    </location>
</feature>
<evidence type="ECO:0000256" key="1">
    <source>
        <dbReference type="SAM" id="MobiDB-lite"/>
    </source>
</evidence>
<dbReference type="OMA" id="KAYNKIM"/>
<dbReference type="GeneID" id="14875429"/>
<dbReference type="GO" id="GO:1905345">
    <property type="term" value="P:protein localization to cleavage furrow"/>
    <property type="evidence" value="ECO:0007669"/>
    <property type="project" value="EnsemblProtists"/>
</dbReference>
<dbReference type="EMBL" id="GL883008">
    <property type="protein sequence ID" value="EGG23135.1"/>
    <property type="molecule type" value="Genomic_DNA"/>
</dbReference>
<dbReference type="SUPFAM" id="SSF52540">
    <property type="entry name" value="P-loop containing nucleoside triphosphate hydrolases"/>
    <property type="match status" value="1"/>
</dbReference>
<feature type="compositionally biased region" description="Low complexity" evidence="1">
    <location>
        <begin position="429"/>
        <end position="450"/>
    </location>
</feature>
<dbReference type="RefSeq" id="XP_004360986.1">
    <property type="nucleotide sequence ID" value="XM_004360929.1"/>
</dbReference>
<dbReference type="OrthoDB" id="5061070at2759"/>
<name>F4PNT2_CACFS</name>
<keyword evidence="3" id="KW-1185">Reference proteome</keyword>
<gene>
    <name evidence="2" type="ORF">DFA_05265</name>
</gene>
<dbReference type="STRING" id="1054147.F4PNT2"/>
<evidence type="ECO:0000313" key="2">
    <source>
        <dbReference type="EMBL" id="EGG23135.1"/>
    </source>
</evidence>
<proteinExistence type="predicted"/>
<dbReference type="GO" id="GO:0007015">
    <property type="term" value="P:actin filament organization"/>
    <property type="evidence" value="ECO:0007669"/>
    <property type="project" value="EnsemblProtists"/>
</dbReference>